<keyword evidence="2" id="KW-1185">Reference proteome</keyword>
<dbReference type="EMBL" id="JAVRFJ010000007">
    <property type="protein sequence ID" value="MDT0567872.1"/>
    <property type="molecule type" value="Genomic_DNA"/>
</dbReference>
<organism evidence="1 2">
    <name type="scientific">Streptomyces gottesmaniae</name>
    <dbReference type="NCBI Taxonomy" id="3075518"/>
    <lineage>
        <taxon>Bacteria</taxon>
        <taxon>Bacillati</taxon>
        <taxon>Actinomycetota</taxon>
        <taxon>Actinomycetes</taxon>
        <taxon>Kitasatosporales</taxon>
        <taxon>Streptomycetaceae</taxon>
        <taxon>Streptomyces</taxon>
    </lineage>
</organism>
<evidence type="ECO:0000313" key="2">
    <source>
        <dbReference type="Proteomes" id="UP001180737"/>
    </source>
</evidence>
<comment type="caution">
    <text evidence="1">The sequence shown here is derived from an EMBL/GenBank/DDBJ whole genome shotgun (WGS) entry which is preliminary data.</text>
</comment>
<dbReference type="RefSeq" id="WP_157856774.1">
    <property type="nucleotide sequence ID" value="NZ_JAVRFJ010000007.1"/>
</dbReference>
<accession>A0ABU2YXE7</accession>
<proteinExistence type="predicted"/>
<sequence>MRLPERMRHVALPIYLGVPVGRQRDWIHVPMGAPTVWMATPDGLACLDLIAVERALNGLRGEWTLSADEAFYAATVGFAHGLTYSVICERLGVSGSTMLAWFPGGKAEAAQAPRRSRQPAKCGTKAGYHRHYRHKEKPCEPCRAAKAVAHKYYREHGTYVGAPEVAA</sequence>
<dbReference type="Proteomes" id="UP001180737">
    <property type="component" value="Unassembled WGS sequence"/>
</dbReference>
<name>A0ABU2YXE7_9ACTN</name>
<gene>
    <name evidence="1" type="ORF">RM704_10390</name>
</gene>
<reference evidence="1" key="1">
    <citation type="submission" date="2024-05" db="EMBL/GenBank/DDBJ databases">
        <title>30 novel species of actinomycetes from the DSMZ collection.</title>
        <authorList>
            <person name="Nouioui I."/>
        </authorList>
    </citation>
    <scope>NUCLEOTIDE SEQUENCE</scope>
    <source>
        <strain evidence="1">DSM 3412</strain>
    </source>
</reference>
<evidence type="ECO:0000313" key="1">
    <source>
        <dbReference type="EMBL" id="MDT0567872.1"/>
    </source>
</evidence>
<protein>
    <submittedName>
        <fullName evidence="1">Uncharacterized protein</fullName>
    </submittedName>
</protein>